<feature type="active site" description="Proton donor" evidence="3">
    <location>
        <position position="103"/>
    </location>
</feature>
<evidence type="ECO:0000256" key="1">
    <source>
        <dbReference type="ARBA" id="ARBA00008754"/>
    </source>
</evidence>
<proteinExistence type="inferred from homology"/>
<dbReference type="AlphaFoldDB" id="B0VH19"/>
<dbReference type="NCBIfam" id="NF004051">
    <property type="entry name" value="PRK05571.1"/>
    <property type="match status" value="1"/>
</dbReference>
<name>B0VH19_CLOAI</name>
<evidence type="ECO:0000313" key="5">
    <source>
        <dbReference type="EMBL" id="CAO80634.1"/>
    </source>
</evidence>
<dbReference type="NCBIfam" id="TIGR01120">
    <property type="entry name" value="rpiB"/>
    <property type="match status" value="1"/>
</dbReference>
<dbReference type="InterPro" id="IPR036569">
    <property type="entry name" value="RpiB_LacA_LacB_sf"/>
</dbReference>
<dbReference type="eggNOG" id="COG0698">
    <property type="taxonomic scope" value="Bacteria"/>
</dbReference>
<feature type="binding site" evidence="4">
    <location>
        <begin position="71"/>
        <end position="75"/>
    </location>
    <ligand>
        <name>D-ribulose 5-phosphate</name>
        <dbReference type="ChEBI" id="CHEBI:58121"/>
    </ligand>
</feature>
<dbReference type="InterPro" id="IPR003500">
    <property type="entry name" value="RpiB_LacA_LacB"/>
</dbReference>
<feature type="binding site" evidence="4">
    <location>
        <position position="137"/>
    </location>
    <ligand>
        <name>D-ribulose 5-phosphate</name>
        <dbReference type="ChEBI" id="CHEBI:58121"/>
    </ligand>
</feature>
<keyword evidence="2 5" id="KW-0413">Isomerase</keyword>
<dbReference type="PANTHER" id="PTHR30345">
    <property type="entry name" value="RIBOSE-5-PHOSPHATE ISOMERASE B"/>
    <property type="match status" value="1"/>
</dbReference>
<dbReference type="KEGG" id="caci:CLOAM0751"/>
<evidence type="ECO:0000256" key="3">
    <source>
        <dbReference type="PIRSR" id="PIRSR005384-1"/>
    </source>
</evidence>
<dbReference type="NCBIfam" id="TIGR00689">
    <property type="entry name" value="rpiB_lacA_lacB"/>
    <property type="match status" value="1"/>
</dbReference>
<protein>
    <submittedName>
        <fullName evidence="5">Ribose 5-phosphate isomerase B, also acts as allose 6-phosphate isomerase</fullName>
        <ecNumber evidence="5">5.3.1.6</ecNumber>
    </submittedName>
</protein>
<feature type="binding site" evidence="4">
    <location>
        <position position="104"/>
    </location>
    <ligand>
        <name>D-ribulose 5-phosphate</name>
        <dbReference type="ChEBI" id="CHEBI:58121"/>
    </ligand>
</feature>
<evidence type="ECO:0000256" key="4">
    <source>
        <dbReference type="PIRSR" id="PIRSR005384-2"/>
    </source>
</evidence>
<dbReference type="Proteomes" id="UP000002019">
    <property type="component" value="Chromosome"/>
</dbReference>
<dbReference type="Gene3D" id="3.40.1400.10">
    <property type="entry name" value="Sugar-phosphate isomerase, RpiB/LacA/LacB"/>
    <property type="match status" value="1"/>
</dbReference>
<dbReference type="STRING" id="459349.CLOAM0751"/>
<dbReference type="InterPro" id="IPR004785">
    <property type="entry name" value="RpiB"/>
</dbReference>
<dbReference type="PIRSF" id="PIRSF005384">
    <property type="entry name" value="RpiB_LacA_B"/>
    <property type="match status" value="1"/>
</dbReference>
<feature type="active site" description="Proton acceptor" evidence="3">
    <location>
        <position position="70"/>
    </location>
</feature>
<dbReference type="EMBL" id="CU466930">
    <property type="protein sequence ID" value="CAO80634.1"/>
    <property type="molecule type" value="Genomic_DNA"/>
</dbReference>
<feature type="binding site" evidence="4">
    <location>
        <position position="114"/>
    </location>
    <ligand>
        <name>D-ribulose 5-phosphate</name>
        <dbReference type="ChEBI" id="CHEBI:58121"/>
    </ligand>
</feature>
<sequence>MFDGGGKMKIAIASDHAGFEMKEAIKNAFPEIEFVDFGTHNTESMDYPDTGFPAAKAVAEKQCEKGILICGSGIGMSITANKVKGIRAALCGNTDVARLSRLHNDANILVLAGRFTAIPYAIEITKVWLNTPFEGGRHLNRINKIQQGER</sequence>
<accession>B0VH19</accession>
<dbReference type="PANTHER" id="PTHR30345:SF0">
    <property type="entry name" value="DNA DAMAGE-REPAIR_TOLERATION PROTEIN DRT102"/>
    <property type="match status" value="1"/>
</dbReference>
<reference evidence="5 6" key="1">
    <citation type="journal article" date="2008" name="J. Bacteriol.">
        <title>'Candidatus Cloacamonas acidaminovorans': genome sequence reconstruction provides a first glimpse of a new bacterial division.</title>
        <authorList>
            <person name="Pelletier E."/>
            <person name="Kreimeyer A."/>
            <person name="Bocs S."/>
            <person name="Rouy Z."/>
            <person name="Gyapay G."/>
            <person name="Chouari R."/>
            <person name="Riviere D."/>
            <person name="Ganesan A."/>
            <person name="Daegelen P."/>
            <person name="Sghir A."/>
            <person name="Cohen G.N."/>
            <person name="Medigue C."/>
            <person name="Weissenbach J."/>
            <person name="Le Paslier D."/>
        </authorList>
    </citation>
    <scope>NUCLEOTIDE SEQUENCE [LARGE SCALE GENOMIC DNA]</scope>
    <source>
        <strain evidence="6">Evry</strain>
    </source>
</reference>
<dbReference type="SUPFAM" id="SSF89623">
    <property type="entry name" value="Ribose/Galactose isomerase RpiB/AlsB"/>
    <property type="match status" value="1"/>
</dbReference>
<keyword evidence="6" id="KW-1185">Reference proteome</keyword>
<feature type="binding site" evidence="4">
    <location>
        <position position="141"/>
    </location>
    <ligand>
        <name>D-ribulose 5-phosphate</name>
        <dbReference type="ChEBI" id="CHEBI:58121"/>
    </ligand>
</feature>
<organism evidence="5 6">
    <name type="scientific">Cloacimonas acidaminovorans (strain Evry)</name>
    <dbReference type="NCBI Taxonomy" id="459349"/>
    <lineage>
        <taxon>Bacteria</taxon>
        <taxon>Pseudomonadati</taxon>
        <taxon>Candidatus Cloacimonadota</taxon>
        <taxon>Candidatus Cloacimonadia</taxon>
        <taxon>Candidatus Cloacimonadales</taxon>
        <taxon>Candidatus Cloacimonadaceae</taxon>
        <taxon>Candidatus Cloacimonas</taxon>
    </lineage>
</organism>
<gene>
    <name evidence="5" type="primary">rpiB</name>
    <name evidence="5" type="ordered locus">CLOAM0751</name>
</gene>
<feature type="binding site" evidence="4">
    <location>
        <begin position="15"/>
        <end position="16"/>
    </location>
    <ligand>
        <name>D-ribulose 5-phosphate</name>
        <dbReference type="ChEBI" id="CHEBI:58121"/>
    </ligand>
</feature>
<dbReference type="GO" id="GO:0019316">
    <property type="term" value="P:D-allose catabolic process"/>
    <property type="evidence" value="ECO:0007669"/>
    <property type="project" value="TreeGrafter"/>
</dbReference>
<dbReference type="GO" id="GO:0009052">
    <property type="term" value="P:pentose-phosphate shunt, non-oxidative branch"/>
    <property type="evidence" value="ECO:0007669"/>
    <property type="project" value="TreeGrafter"/>
</dbReference>
<evidence type="ECO:0000313" key="6">
    <source>
        <dbReference type="Proteomes" id="UP000002019"/>
    </source>
</evidence>
<dbReference type="Pfam" id="PF02502">
    <property type="entry name" value="LacAB_rpiB"/>
    <property type="match status" value="1"/>
</dbReference>
<dbReference type="HOGENOM" id="CLU_091396_4_1_0"/>
<evidence type="ECO:0000256" key="2">
    <source>
        <dbReference type="ARBA" id="ARBA00023235"/>
    </source>
</evidence>
<dbReference type="GO" id="GO:0004751">
    <property type="term" value="F:ribose-5-phosphate isomerase activity"/>
    <property type="evidence" value="ECO:0007669"/>
    <property type="project" value="UniProtKB-EC"/>
</dbReference>
<dbReference type="EC" id="5.3.1.6" evidence="5"/>
<comment type="similarity">
    <text evidence="1">Belongs to the LacAB/RpiB family.</text>
</comment>